<protein>
    <submittedName>
        <fullName evidence="1">Uncharacterized protein</fullName>
    </submittedName>
</protein>
<dbReference type="EMBL" id="AZGR01000008">
    <property type="protein sequence ID" value="ETA89610.1"/>
    <property type="molecule type" value="Genomic_DNA"/>
</dbReference>
<gene>
    <name evidence="1" type="ORF">A628_00250</name>
</gene>
<accession>V7IU08</accession>
<name>V7IU08_SALET</name>
<evidence type="ECO:0000313" key="2">
    <source>
        <dbReference type="Proteomes" id="UP000018534"/>
    </source>
</evidence>
<evidence type="ECO:0000313" key="1">
    <source>
        <dbReference type="EMBL" id="ETA89610.1"/>
    </source>
</evidence>
<dbReference type="AlphaFoldDB" id="V7IU08"/>
<dbReference type="Proteomes" id="UP000018534">
    <property type="component" value="Unassembled WGS sequence"/>
</dbReference>
<reference evidence="1 2" key="1">
    <citation type="journal article" date="2014" name="Genome Announc.">
        <title>Whole-Genome Sequencing of Salmonella enterica subsp. enterica Serovar Cubana Strains Isolated from Agricultural Sources.</title>
        <authorList>
            <person name="Benahmed F.H."/>
            <person name="Gopinath G.R."/>
            <person name="Wang H."/>
            <person name="Jean-Gilles Beaubrun J."/>
            <person name="Grim C."/>
            <person name="Cheng C.M."/>
            <person name="McClelland M."/>
            <person name="Ayers S."/>
            <person name="Abbott J."/>
            <person name="Desai P."/>
            <person name="Frye J.G."/>
            <person name="Weinstock G."/>
            <person name="Hammack T.S."/>
            <person name="Hanes D.E."/>
            <person name="Rasmussen M.A."/>
            <person name="Davidson M.K."/>
        </authorList>
    </citation>
    <scope>NUCLEOTIDE SEQUENCE [LARGE SCALE GENOMIC DNA]</scope>
    <source>
        <strain evidence="1">76814</strain>
    </source>
</reference>
<dbReference type="HOGENOM" id="CLU_3221785_0_0_6"/>
<comment type="caution">
    <text evidence="1">The sequence shown here is derived from an EMBL/GenBank/DDBJ whole genome shotgun (WGS) entry which is preliminary data.</text>
</comment>
<proteinExistence type="predicted"/>
<sequence length="44" mass="5168">MNLPPLNISGKKLFRRSYNLSKIPLRDLLLFLFIHLIMRNTGGR</sequence>
<organism evidence="1 2">
    <name type="scientific">Salmonella enterica subsp. enterica serovar Cubana str. 76814</name>
    <dbReference type="NCBI Taxonomy" id="1192560"/>
    <lineage>
        <taxon>Bacteria</taxon>
        <taxon>Pseudomonadati</taxon>
        <taxon>Pseudomonadota</taxon>
        <taxon>Gammaproteobacteria</taxon>
        <taxon>Enterobacterales</taxon>
        <taxon>Enterobacteriaceae</taxon>
        <taxon>Salmonella</taxon>
    </lineage>
</organism>